<dbReference type="InterPro" id="IPR037401">
    <property type="entry name" value="SnoaL-like"/>
</dbReference>
<evidence type="ECO:0000259" key="1">
    <source>
        <dbReference type="Pfam" id="PF12680"/>
    </source>
</evidence>
<evidence type="ECO:0000313" key="2">
    <source>
        <dbReference type="EMBL" id="TMO62493.1"/>
    </source>
</evidence>
<dbReference type="AlphaFoldDB" id="A0A5S3UXS2"/>
<dbReference type="Pfam" id="PF12680">
    <property type="entry name" value="SnoaL_2"/>
    <property type="match status" value="1"/>
</dbReference>
<dbReference type="EMBL" id="PNBX01000136">
    <property type="protein sequence ID" value="TMO62493.1"/>
    <property type="molecule type" value="Genomic_DNA"/>
</dbReference>
<dbReference type="InterPro" id="IPR032710">
    <property type="entry name" value="NTF2-like_dom_sf"/>
</dbReference>
<reference evidence="3" key="2">
    <citation type="submission" date="2019-06" db="EMBL/GenBank/DDBJ databases">
        <title>Co-occurence of chitin degradation, pigmentation and bioactivity in marine Pseudoalteromonas.</title>
        <authorList>
            <person name="Sonnenschein E.C."/>
            <person name="Bech P.K."/>
        </authorList>
    </citation>
    <scope>NUCLEOTIDE SEQUENCE [LARGE SCALE GENOMIC DNA]</scope>
    <source>
        <strain evidence="3">S3790</strain>
    </source>
</reference>
<organism evidence="2 3">
    <name type="scientific">Pseudoalteromonas aurantia</name>
    <dbReference type="NCBI Taxonomy" id="43654"/>
    <lineage>
        <taxon>Bacteria</taxon>
        <taxon>Pseudomonadati</taxon>
        <taxon>Pseudomonadota</taxon>
        <taxon>Gammaproteobacteria</taxon>
        <taxon>Alteromonadales</taxon>
        <taxon>Pseudoalteromonadaceae</taxon>
        <taxon>Pseudoalteromonas</taxon>
    </lineage>
</organism>
<protein>
    <recommendedName>
        <fullName evidence="1">SnoaL-like domain-containing protein</fullName>
    </recommendedName>
</protein>
<dbReference type="Gene3D" id="3.10.450.50">
    <property type="match status" value="1"/>
</dbReference>
<accession>A0A5S3UXS2</accession>
<dbReference type="RefSeq" id="WP_138593701.1">
    <property type="nucleotide sequence ID" value="NZ_PNBX01000136.1"/>
</dbReference>
<feature type="domain" description="SnoaL-like" evidence="1">
    <location>
        <begin position="163"/>
        <end position="258"/>
    </location>
</feature>
<dbReference type="SUPFAM" id="SSF54427">
    <property type="entry name" value="NTF2-like"/>
    <property type="match status" value="1"/>
</dbReference>
<gene>
    <name evidence="2" type="ORF">CWC19_20225</name>
</gene>
<sequence length="283" mass="32247">MLTTFINTITKGDVAGLQHKLLHSTCWSQHLHKAYGAGQIKNRLICLFQQFGKCTIEESFELKSDNEHIICLSIKPEKAQSSVHYILWLETNGQVIKSIDAMLDTMKLDCINKHSKKTILNTLPTPDAFILHDYDQQNHLQCELATPTNIANISDKLASLLDAWWSIWSAAQLSKIDSIYEKQANIILSGHEDAIKPSALFEFVMNKYVHLSRIFCQIEKVIVDKGQVAVKWYLDGDENGKRIRVPYVSILSFKEGKINQDITIADLCAHKKRYPESDLYSHC</sequence>
<comment type="caution">
    <text evidence="2">The sequence shown here is derived from an EMBL/GenBank/DDBJ whole genome shotgun (WGS) entry which is preliminary data.</text>
</comment>
<evidence type="ECO:0000313" key="3">
    <source>
        <dbReference type="Proteomes" id="UP000307217"/>
    </source>
</evidence>
<name>A0A5S3UXS2_9GAMM</name>
<proteinExistence type="predicted"/>
<dbReference type="OrthoDB" id="6379199at2"/>
<dbReference type="Proteomes" id="UP000307217">
    <property type="component" value="Unassembled WGS sequence"/>
</dbReference>
<reference evidence="2 3" key="1">
    <citation type="submission" date="2018-01" db="EMBL/GenBank/DDBJ databases">
        <authorList>
            <person name="Paulsen S."/>
            <person name="Gram L.K."/>
        </authorList>
    </citation>
    <scope>NUCLEOTIDE SEQUENCE [LARGE SCALE GENOMIC DNA]</scope>
    <source>
        <strain evidence="2 3">S3790</strain>
    </source>
</reference>